<keyword evidence="4 7" id="KW-0472">Membrane</keyword>
<dbReference type="AlphaFoldDB" id="A0AAD9KSA8"/>
<proteinExistence type="predicted"/>
<dbReference type="PROSITE" id="PS50221">
    <property type="entry name" value="GAIN_B"/>
    <property type="match status" value="1"/>
</dbReference>
<keyword evidence="2 7" id="KW-0812">Transmembrane</keyword>
<dbReference type="GO" id="GO:0005737">
    <property type="term" value="C:cytoplasm"/>
    <property type="evidence" value="ECO:0007669"/>
    <property type="project" value="TreeGrafter"/>
</dbReference>
<dbReference type="PANTHER" id="PTHR46682">
    <property type="entry name" value="ADHESION G-PROTEIN COUPLED RECEPTOR V1"/>
    <property type="match status" value="1"/>
</dbReference>
<dbReference type="GO" id="GO:0016020">
    <property type="term" value="C:membrane"/>
    <property type="evidence" value="ECO:0007669"/>
    <property type="project" value="UniProtKB-SubCell"/>
</dbReference>
<feature type="compositionally biased region" description="Polar residues" evidence="6">
    <location>
        <begin position="732"/>
        <end position="744"/>
    </location>
</feature>
<evidence type="ECO:0000259" key="9">
    <source>
        <dbReference type="PROSITE" id="PS50261"/>
    </source>
</evidence>
<keyword evidence="3 7" id="KW-1133">Transmembrane helix</keyword>
<dbReference type="GO" id="GO:0007166">
    <property type="term" value="P:cell surface receptor signaling pathway"/>
    <property type="evidence" value="ECO:0007669"/>
    <property type="project" value="InterPro"/>
</dbReference>
<feature type="transmembrane region" description="Helical" evidence="7">
    <location>
        <begin position="401"/>
        <end position="421"/>
    </location>
</feature>
<dbReference type="EMBL" id="JAODUO010000693">
    <property type="protein sequence ID" value="KAK2175965.1"/>
    <property type="molecule type" value="Genomic_DNA"/>
</dbReference>
<feature type="domain" description="G-protein coupled receptors family 2 profile 2" evidence="9">
    <location>
        <begin position="328"/>
        <end position="493"/>
    </location>
</feature>
<dbReference type="InterPro" id="IPR057244">
    <property type="entry name" value="GAIN_B"/>
</dbReference>
<evidence type="ECO:0000256" key="3">
    <source>
        <dbReference type="ARBA" id="ARBA00022989"/>
    </source>
</evidence>
<feature type="transmembrane region" description="Helical" evidence="7">
    <location>
        <begin position="568"/>
        <end position="592"/>
    </location>
</feature>
<feature type="compositionally biased region" description="Basic and acidic residues" evidence="6">
    <location>
        <begin position="712"/>
        <end position="721"/>
    </location>
</feature>
<evidence type="ECO:0000313" key="11">
    <source>
        <dbReference type="Proteomes" id="UP001209878"/>
    </source>
</evidence>
<dbReference type="Gene3D" id="2.60.220.50">
    <property type="match status" value="1"/>
</dbReference>
<comment type="caution">
    <text evidence="10">The sequence shown here is derived from an EMBL/GenBank/DDBJ whole genome shotgun (WGS) entry which is preliminary data.</text>
</comment>
<keyword evidence="5" id="KW-1015">Disulfide bond</keyword>
<dbReference type="Gene3D" id="1.20.1070.10">
    <property type="entry name" value="Rhodopsin 7-helix transmembrane proteins"/>
    <property type="match status" value="1"/>
</dbReference>
<dbReference type="InterPro" id="IPR026919">
    <property type="entry name" value="ADGRV1"/>
</dbReference>
<evidence type="ECO:0000313" key="10">
    <source>
        <dbReference type="EMBL" id="KAK2175965.1"/>
    </source>
</evidence>
<evidence type="ECO:0000256" key="5">
    <source>
        <dbReference type="ARBA" id="ARBA00023157"/>
    </source>
</evidence>
<feature type="compositionally biased region" description="Low complexity" evidence="6">
    <location>
        <begin position="690"/>
        <end position="708"/>
    </location>
</feature>
<feature type="transmembrane region" description="Helical" evidence="7">
    <location>
        <begin position="441"/>
        <end position="462"/>
    </location>
</feature>
<comment type="subcellular location">
    <subcellularLocation>
        <location evidence="1">Membrane</location>
        <topology evidence="1">Multi-pass membrane protein</topology>
    </subcellularLocation>
</comment>
<evidence type="ECO:0000256" key="2">
    <source>
        <dbReference type="ARBA" id="ARBA00022692"/>
    </source>
</evidence>
<dbReference type="InterPro" id="IPR017981">
    <property type="entry name" value="GPCR_2-like_7TM"/>
</dbReference>
<dbReference type="GO" id="GO:0071277">
    <property type="term" value="P:cellular response to calcium ion"/>
    <property type="evidence" value="ECO:0007669"/>
    <property type="project" value="TreeGrafter"/>
</dbReference>
<sequence length="760" mass="84984">MKASDNPFPKMFKVVLSAPTNAAELGASTAVVTLVNTADLNLWTVWAAAQTQLDNGTIDNLIRDLQLVIKHRLTTRQMSIAKDILDRLLTIAESQDLLVGTQGSIFSIFCQLLNPDRGDDDATRGHWQLSKQLERFAFTYVQSYACDTCCTSTEQLLTSPECPWLQFVVAKWYPEEINGYTYKARDGDTFKVPSGLLLVQDHGRDSSKPKCSPVVFAQYSSEQWFTKGSARNLLNHRMFTVDVKDLPERFLTQPVVYRIHTPSKTIAANRAECVYFDEDNQQWTSGDDVCSVINNLGLAMDNYVDCSCRHMSHYAVVSKVKHPEFIGYPVWFHISCFICMVGMALVIVSHHVCSFYAMFSANLLMHMCFAVFATELCYVIDAYLSPTHLLNLPPDTGNYRCIVMSLFLHYFFLTQFTWMMTQAVNFWKILVLNDEHTERKYVFYFLIGWGLPAVVVAVFYVITYSVYRFGSSLSPDFIYGDVTDNDDICFTTNAYAGLAGVVFPALALSHDCRSDLYTDIPGGATVAGIRRHVPGAVQQARDPCSAIVLGMYCVFVCLGWSPHGLQPVWMLVLFCIFNVITGLYAIAVYALLRNPCLPCFRPQKAMYAINATVSDVDHLTMPATSVAPSVGHSVKGSRASLLQDTWEKESVPLSNHIRVKRTPAPAHHPNVYVAPPTPYTPSTPYTAQTPYTAHTPYTAQTPYTTKPPSRATGRESPRQDIDDLIYALKNGSGFTSSDAPSTSPGRRYDRRKIPIADTHV</sequence>
<dbReference type="InterPro" id="IPR046338">
    <property type="entry name" value="GAIN_dom_sf"/>
</dbReference>
<dbReference type="Pfam" id="PF00002">
    <property type="entry name" value="7tm_2"/>
    <property type="match status" value="1"/>
</dbReference>
<gene>
    <name evidence="10" type="ORF">NP493_692g02007</name>
</gene>
<name>A0AAD9KSA8_RIDPI</name>
<feature type="transmembrane region" description="Helical" evidence="7">
    <location>
        <begin position="544"/>
        <end position="562"/>
    </location>
</feature>
<dbReference type="InterPro" id="IPR000832">
    <property type="entry name" value="GPCR_2_secretin-like"/>
</dbReference>
<feature type="region of interest" description="Disordered" evidence="6">
    <location>
        <begin position="690"/>
        <end position="760"/>
    </location>
</feature>
<feature type="transmembrane region" description="Helical" evidence="7">
    <location>
        <begin position="355"/>
        <end position="380"/>
    </location>
</feature>
<evidence type="ECO:0000259" key="8">
    <source>
        <dbReference type="PROSITE" id="PS50221"/>
    </source>
</evidence>
<evidence type="ECO:0000256" key="6">
    <source>
        <dbReference type="SAM" id="MobiDB-lite"/>
    </source>
</evidence>
<accession>A0AAD9KSA8</accession>
<evidence type="ECO:0000256" key="1">
    <source>
        <dbReference type="ARBA" id="ARBA00004141"/>
    </source>
</evidence>
<feature type="compositionally biased region" description="Basic and acidic residues" evidence="6">
    <location>
        <begin position="751"/>
        <end position="760"/>
    </location>
</feature>
<dbReference type="GO" id="GO:0004930">
    <property type="term" value="F:G protein-coupled receptor activity"/>
    <property type="evidence" value="ECO:0007669"/>
    <property type="project" value="InterPro"/>
</dbReference>
<reference evidence="10" key="1">
    <citation type="journal article" date="2023" name="Mol. Biol. Evol.">
        <title>Third-Generation Sequencing Reveals the Adaptive Role of the Epigenome in Three Deep-Sea Polychaetes.</title>
        <authorList>
            <person name="Perez M."/>
            <person name="Aroh O."/>
            <person name="Sun Y."/>
            <person name="Lan Y."/>
            <person name="Juniper S.K."/>
            <person name="Young C.R."/>
            <person name="Angers B."/>
            <person name="Qian P.Y."/>
        </authorList>
    </citation>
    <scope>NUCLEOTIDE SEQUENCE</scope>
    <source>
        <strain evidence="10">R07B-5</strain>
    </source>
</reference>
<organism evidence="10 11">
    <name type="scientific">Ridgeia piscesae</name>
    <name type="common">Tubeworm</name>
    <dbReference type="NCBI Taxonomy" id="27915"/>
    <lineage>
        <taxon>Eukaryota</taxon>
        <taxon>Metazoa</taxon>
        <taxon>Spiralia</taxon>
        <taxon>Lophotrochozoa</taxon>
        <taxon>Annelida</taxon>
        <taxon>Polychaeta</taxon>
        <taxon>Sedentaria</taxon>
        <taxon>Canalipalpata</taxon>
        <taxon>Sabellida</taxon>
        <taxon>Siboglinidae</taxon>
        <taxon>Ridgeia</taxon>
    </lineage>
</organism>
<dbReference type="Proteomes" id="UP001209878">
    <property type="component" value="Unassembled WGS sequence"/>
</dbReference>
<dbReference type="GO" id="GO:0001965">
    <property type="term" value="F:G-protein alpha-subunit binding"/>
    <property type="evidence" value="ECO:0007669"/>
    <property type="project" value="TreeGrafter"/>
</dbReference>
<dbReference type="GO" id="GO:0010855">
    <property type="term" value="F:adenylate cyclase inhibitor activity"/>
    <property type="evidence" value="ECO:0007669"/>
    <property type="project" value="TreeGrafter"/>
</dbReference>
<protein>
    <submittedName>
        <fullName evidence="10">Uncharacterized protein</fullName>
    </submittedName>
</protein>
<dbReference type="PROSITE" id="PS50261">
    <property type="entry name" value="G_PROTEIN_RECEP_F2_4"/>
    <property type="match status" value="1"/>
</dbReference>
<feature type="domain" description="GAIN-B" evidence="8">
    <location>
        <begin position="163"/>
        <end position="324"/>
    </location>
</feature>
<feature type="transmembrane region" description="Helical" evidence="7">
    <location>
        <begin position="328"/>
        <end position="349"/>
    </location>
</feature>
<evidence type="ECO:0000256" key="4">
    <source>
        <dbReference type="ARBA" id="ARBA00023136"/>
    </source>
</evidence>
<evidence type="ECO:0000256" key="7">
    <source>
        <dbReference type="SAM" id="Phobius"/>
    </source>
</evidence>
<dbReference type="PANTHER" id="PTHR46682:SF1">
    <property type="entry name" value="ADHESION G-PROTEIN COUPLED RECEPTOR V1"/>
    <property type="match status" value="1"/>
</dbReference>
<keyword evidence="11" id="KW-1185">Reference proteome</keyword>